<keyword evidence="3" id="KW-1185">Reference proteome</keyword>
<dbReference type="Proteomes" id="UP000000268">
    <property type="component" value="Chromosome"/>
</dbReference>
<dbReference type="OrthoDB" id="1550751at2"/>
<feature type="domain" description="DUF7033" evidence="1">
    <location>
        <begin position="114"/>
        <end position="199"/>
    </location>
</feature>
<dbReference type="InterPro" id="IPR011330">
    <property type="entry name" value="Glyco_hydro/deAcase_b/a-brl"/>
</dbReference>
<gene>
    <name evidence="2" type="ordered locus">AM1_3615</name>
</gene>
<protein>
    <recommendedName>
        <fullName evidence="1">DUF7033 domain-containing protein</fullName>
    </recommendedName>
</protein>
<dbReference type="CDD" id="cd10931">
    <property type="entry name" value="CE4_u7"/>
    <property type="match status" value="1"/>
</dbReference>
<dbReference type="GO" id="GO:0005975">
    <property type="term" value="P:carbohydrate metabolic process"/>
    <property type="evidence" value="ECO:0007669"/>
    <property type="project" value="InterPro"/>
</dbReference>
<dbReference type="AlphaFoldDB" id="B0C3A6"/>
<accession>B0C3A6</accession>
<proteinExistence type="predicted"/>
<dbReference type="EMBL" id="CP000828">
    <property type="protein sequence ID" value="ABW28605.1"/>
    <property type="molecule type" value="Genomic_DNA"/>
</dbReference>
<sequence>MPDSYWAERRYIVRVIFEEFLGLQIQITKHSQSNVIITASDHRQLIIADTLFSTPKHLWLTQTSLPAHPLKIWKFSTTNLEAQLVHPNIPVIFGDNPHNPDFVSQRENQIYLGLDILGSAFFMLTRYEEVVKTERDSLDRFPVSASLAYQENFIMRPIVNEYIEILWTYLLVLWPRLTRRHHHFQTYVSHDVDEPFRYVFSGPNRLLRRCLGDVVRRKSLITAANSIKSWLEVKQGNLIADPCNTFDFIMQVSETQGLKSTFYFIADHTCHPIDGDYNLDHPLMRDLLAKIKNRGHELGLHSSFNTYKDSKQTRKEFEALLAACAQEDIHQDIWGARQHCLRWSTPITWQNLAEARLTYDSTLTFPEHVGFRCGVCFDFPVFNLISRQCLSLFERPLIIMDSTILEYNYMNLNLSNGEALKTIKGIKDICRLFEGNFTLLWHNSRLSTQQEKAIYQQVIRA</sequence>
<evidence type="ECO:0000313" key="3">
    <source>
        <dbReference type="Proteomes" id="UP000000268"/>
    </source>
</evidence>
<dbReference type="KEGG" id="amr:AM1_3615"/>
<dbReference type="Pfam" id="PF23019">
    <property type="entry name" value="DUF7033"/>
    <property type="match status" value="1"/>
</dbReference>
<name>B0C3A6_ACAM1</name>
<evidence type="ECO:0000313" key="2">
    <source>
        <dbReference type="EMBL" id="ABW28605.1"/>
    </source>
</evidence>
<evidence type="ECO:0000259" key="1">
    <source>
        <dbReference type="Pfam" id="PF23019"/>
    </source>
</evidence>
<dbReference type="eggNOG" id="COG0726">
    <property type="taxonomic scope" value="Bacteria"/>
</dbReference>
<dbReference type="InterPro" id="IPR054297">
    <property type="entry name" value="DUF7033"/>
</dbReference>
<dbReference type="STRING" id="329726.AM1_3615"/>
<dbReference type="Gene3D" id="3.20.20.370">
    <property type="entry name" value="Glycoside hydrolase/deacetylase"/>
    <property type="match status" value="1"/>
</dbReference>
<organism evidence="2 3">
    <name type="scientific">Acaryochloris marina (strain MBIC 11017)</name>
    <dbReference type="NCBI Taxonomy" id="329726"/>
    <lineage>
        <taxon>Bacteria</taxon>
        <taxon>Bacillati</taxon>
        <taxon>Cyanobacteriota</taxon>
        <taxon>Cyanophyceae</taxon>
        <taxon>Acaryochloridales</taxon>
        <taxon>Acaryochloridaceae</taxon>
        <taxon>Acaryochloris</taxon>
    </lineage>
</organism>
<dbReference type="SUPFAM" id="SSF88713">
    <property type="entry name" value="Glycoside hydrolase/deacetylase"/>
    <property type="match status" value="1"/>
</dbReference>
<dbReference type="HOGENOM" id="CLU_046673_1_0_3"/>
<reference evidence="2 3" key="1">
    <citation type="journal article" date="2008" name="Proc. Natl. Acad. Sci. U.S.A.">
        <title>Niche adaptation and genome expansion in the chlorophyll d-producing cyanobacterium Acaryochloris marina.</title>
        <authorList>
            <person name="Swingley W.D."/>
            <person name="Chen M."/>
            <person name="Cheung P.C."/>
            <person name="Conrad A.L."/>
            <person name="Dejesa L.C."/>
            <person name="Hao J."/>
            <person name="Honchak B.M."/>
            <person name="Karbach L.E."/>
            <person name="Kurdoglu A."/>
            <person name="Lahiri S."/>
            <person name="Mastrian S.D."/>
            <person name="Miyashita H."/>
            <person name="Page L."/>
            <person name="Ramakrishna P."/>
            <person name="Satoh S."/>
            <person name="Sattley W.M."/>
            <person name="Shimada Y."/>
            <person name="Taylor H.L."/>
            <person name="Tomo T."/>
            <person name="Tsuchiya T."/>
            <person name="Wang Z.T."/>
            <person name="Raymond J."/>
            <person name="Mimuro M."/>
            <person name="Blankenship R.E."/>
            <person name="Touchman J.W."/>
        </authorList>
    </citation>
    <scope>NUCLEOTIDE SEQUENCE [LARGE SCALE GENOMIC DNA]</scope>
    <source>
        <strain evidence="3">MBIC 11017</strain>
    </source>
</reference>